<proteinExistence type="predicted"/>
<evidence type="ECO:0000313" key="1">
    <source>
        <dbReference type="EMBL" id="MFD1736273.1"/>
    </source>
</evidence>
<name>A0ABW4LQE5_9BACI</name>
<comment type="caution">
    <text evidence="1">The sequence shown here is derived from an EMBL/GenBank/DDBJ whole genome shotgun (WGS) entry which is preliminary data.</text>
</comment>
<sequence length="41" mass="4614">MFEKEICPVCNGLGYFEYETGVEHSGVVEIAKEKCGCQEEK</sequence>
<protein>
    <submittedName>
        <fullName evidence="1">Uncharacterized protein</fullName>
    </submittedName>
</protein>
<dbReference type="EMBL" id="JBHUEM010000005">
    <property type="protein sequence ID" value="MFD1736273.1"/>
    <property type="molecule type" value="Genomic_DNA"/>
</dbReference>
<dbReference type="RefSeq" id="WP_377927421.1">
    <property type="nucleotide sequence ID" value="NZ_JBHUEM010000005.1"/>
</dbReference>
<gene>
    <name evidence="1" type="ORF">ACFSCX_06800</name>
</gene>
<accession>A0ABW4LQE5</accession>
<evidence type="ECO:0000313" key="2">
    <source>
        <dbReference type="Proteomes" id="UP001597214"/>
    </source>
</evidence>
<reference evidence="2" key="1">
    <citation type="journal article" date="2019" name="Int. J. Syst. Evol. Microbiol.">
        <title>The Global Catalogue of Microorganisms (GCM) 10K type strain sequencing project: providing services to taxonomists for standard genome sequencing and annotation.</title>
        <authorList>
            <consortium name="The Broad Institute Genomics Platform"/>
            <consortium name="The Broad Institute Genome Sequencing Center for Infectious Disease"/>
            <person name="Wu L."/>
            <person name="Ma J."/>
        </authorList>
    </citation>
    <scope>NUCLEOTIDE SEQUENCE [LARGE SCALE GENOMIC DNA]</scope>
    <source>
        <strain evidence="2">CCUG 49339</strain>
    </source>
</reference>
<dbReference type="Proteomes" id="UP001597214">
    <property type="component" value="Unassembled WGS sequence"/>
</dbReference>
<organism evidence="1 2">
    <name type="scientific">Bacillus salitolerans</name>
    <dbReference type="NCBI Taxonomy" id="1437434"/>
    <lineage>
        <taxon>Bacteria</taxon>
        <taxon>Bacillati</taxon>
        <taxon>Bacillota</taxon>
        <taxon>Bacilli</taxon>
        <taxon>Bacillales</taxon>
        <taxon>Bacillaceae</taxon>
        <taxon>Bacillus</taxon>
    </lineage>
</organism>
<keyword evidence="2" id="KW-1185">Reference proteome</keyword>